<dbReference type="Pfam" id="PF02153">
    <property type="entry name" value="PDH_N"/>
    <property type="match status" value="1"/>
</dbReference>
<reference evidence="3" key="1">
    <citation type="journal article" date="2020" name="mSystems">
        <title>Genome- and Community-Level Interaction Insights into Carbon Utilization and Element Cycling Functions of Hydrothermarchaeota in Hydrothermal Sediment.</title>
        <authorList>
            <person name="Zhou Z."/>
            <person name="Liu Y."/>
            <person name="Xu W."/>
            <person name="Pan J."/>
            <person name="Luo Z.H."/>
            <person name="Li M."/>
        </authorList>
    </citation>
    <scope>NUCLEOTIDE SEQUENCE [LARGE SCALE GENOMIC DNA]</scope>
    <source>
        <strain evidence="3">SpSt-339</strain>
    </source>
</reference>
<dbReference type="GO" id="GO:0006571">
    <property type="term" value="P:tyrosine biosynthetic process"/>
    <property type="evidence" value="ECO:0007669"/>
    <property type="project" value="InterPro"/>
</dbReference>
<dbReference type="Pfam" id="PF20463">
    <property type="entry name" value="PDH_C"/>
    <property type="match status" value="1"/>
</dbReference>
<dbReference type="AlphaFoldDB" id="A0A7C2P3K0"/>
<protein>
    <submittedName>
        <fullName evidence="3">Prephenate dehydrogenase</fullName>
    </submittedName>
</protein>
<gene>
    <name evidence="3" type="ORF">ENQ76_00505</name>
</gene>
<evidence type="ECO:0000256" key="1">
    <source>
        <dbReference type="ARBA" id="ARBA00023002"/>
    </source>
</evidence>
<dbReference type="InterPro" id="IPR046825">
    <property type="entry name" value="PDH_C"/>
</dbReference>
<dbReference type="InterPro" id="IPR036291">
    <property type="entry name" value="NAD(P)-bd_dom_sf"/>
</dbReference>
<dbReference type="InterPro" id="IPR003099">
    <property type="entry name" value="Prephen_DH"/>
</dbReference>
<sequence length="356" mass="37567">MKIADNRARHSTLAAICCRRTANSGRAAATQRERHEADARSQNANQKCTCAPATWSSTRIHRAPVTMPGIMAATTAVPLEETLVIVGVGLIGGSIAAAARRRGLARQIIGVGRNPERLEQARQAGFLDAVVTDPATAGPNAFIVFCTPVNHIAAAVERILPRLPAGAIITDAGSTKRRMCEALADWAGRDPTFLGSHPIAGSEKQGFEHADPELFAGRTCVITPLSGHRPADITRVRRFWAGLGMTVVSLSPAEHDQALASTSHVPHVVAAALADSLSESDRRLTGTGFASTTRIAAGDPDLWTAILCENAGPVADGLLRLQARLGDFERALRAGDVPALKSLLQTAKTKRDALDG</sequence>
<dbReference type="GO" id="GO:0008977">
    <property type="term" value="F:prephenate dehydrogenase (NAD+) activity"/>
    <property type="evidence" value="ECO:0007669"/>
    <property type="project" value="InterPro"/>
</dbReference>
<keyword evidence="1" id="KW-0560">Oxidoreductase</keyword>
<evidence type="ECO:0000313" key="3">
    <source>
        <dbReference type="EMBL" id="HEN13935.1"/>
    </source>
</evidence>
<feature type="domain" description="Prephenate/arogenate dehydrogenase" evidence="2">
    <location>
        <begin position="81"/>
        <end position="356"/>
    </location>
</feature>
<dbReference type="SUPFAM" id="SSF48179">
    <property type="entry name" value="6-phosphogluconate dehydrogenase C-terminal domain-like"/>
    <property type="match status" value="1"/>
</dbReference>
<dbReference type="PROSITE" id="PS51176">
    <property type="entry name" value="PDH_ADH"/>
    <property type="match status" value="1"/>
</dbReference>
<dbReference type="Gene3D" id="1.10.3660.10">
    <property type="entry name" value="6-phosphogluconate dehydrogenase C-terminal like domain"/>
    <property type="match status" value="1"/>
</dbReference>
<proteinExistence type="predicted"/>
<dbReference type="GO" id="GO:0070403">
    <property type="term" value="F:NAD+ binding"/>
    <property type="evidence" value="ECO:0007669"/>
    <property type="project" value="InterPro"/>
</dbReference>
<name>A0A7C2P3K0_9PLAN</name>
<dbReference type="InterPro" id="IPR008927">
    <property type="entry name" value="6-PGluconate_DH-like_C_sf"/>
</dbReference>
<dbReference type="Gene3D" id="3.40.50.720">
    <property type="entry name" value="NAD(P)-binding Rossmann-like Domain"/>
    <property type="match status" value="1"/>
</dbReference>
<organism evidence="3">
    <name type="scientific">Schlesneria paludicola</name>
    <dbReference type="NCBI Taxonomy" id="360056"/>
    <lineage>
        <taxon>Bacteria</taxon>
        <taxon>Pseudomonadati</taxon>
        <taxon>Planctomycetota</taxon>
        <taxon>Planctomycetia</taxon>
        <taxon>Planctomycetales</taxon>
        <taxon>Planctomycetaceae</taxon>
        <taxon>Schlesneria</taxon>
    </lineage>
</organism>
<dbReference type="SUPFAM" id="SSF51735">
    <property type="entry name" value="NAD(P)-binding Rossmann-fold domains"/>
    <property type="match status" value="1"/>
</dbReference>
<accession>A0A7C2P3K0</accession>
<dbReference type="PANTHER" id="PTHR21363">
    <property type="entry name" value="PREPHENATE DEHYDROGENASE"/>
    <property type="match status" value="1"/>
</dbReference>
<dbReference type="GO" id="GO:0004665">
    <property type="term" value="F:prephenate dehydrogenase (NADP+) activity"/>
    <property type="evidence" value="ECO:0007669"/>
    <property type="project" value="InterPro"/>
</dbReference>
<dbReference type="PANTHER" id="PTHR21363:SF0">
    <property type="entry name" value="PREPHENATE DEHYDROGENASE [NADP(+)]"/>
    <property type="match status" value="1"/>
</dbReference>
<comment type="caution">
    <text evidence="3">The sequence shown here is derived from an EMBL/GenBank/DDBJ whole genome shotgun (WGS) entry which is preliminary data.</text>
</comment>
<dbReference type="InterPro" id="IPR046826">
    <property type="entry name" value="PDH_N"/>
</dbReference>
<dbReference type="InterPro" id="IPR050812">
    <property type="entry name" value="Preph/Arog_dehydrog"/>
</dbReference>
<dbReference type="FunFam" id="3.40.50.720:FF:000208">
    <property type="entry name" value="Prephenate dehydrogenase"/>
    <property type="match status" value="1"/>
</dbReference>
<evidence type="ECO:0000259" key="2">
    <source>
        <dbReference type="PROSITE" id="PS51176"/>
    </source>
</evidence>
<dbReference type="EMBL" id="DSOK01000013">
    <property type="protein sequence ID" value="HEN13935.1"/>
    <property type="molecule type" value="Genomic_DNA"/>
</dbReference>